<dbReference type="AlphaFoldDB" id="A0A806KST1"/>
<reference evidence="1" key="1">
    <citation type="submission" date="2012-03" db="EMBL/GenBank/DDBJ databases">
        <title>Functional metagenomics reveals considerable lignocellulase gene clusters in the gut microbiome of a wood-feeding higher termite.</title>
        <authorList>
            <person name="Liu N."/>
        </authorList>
    </citation>
    <scope>NUCLEOTIDE SEQUENCE</scope>
</reference>
<accession>A0A806KST1</accession>
<protein>
    <submittedName>
        <fullName evidence="1">Uncharacterized protein</fullName>
    </submittedName>
</protein>
<evidence type="ECO:0000313" key="1">
    <source>
        <dbReference type="EMBL" id="AGS54311.1"/>
    </source>
</evidence>
<organism evidence="1">
    <name type="scientific">uncultured bacterium contig00111</name>
    <dbReference type="NCBI Taxonomy" id="1181575"/>
    <lineage>
        <taxon>Bacteria</taxon>
        <taxon>environmental samples</taxon>
    </lineage>
</organism>
<name>A0A806KST1_9BACT</name>
<dbReference type="EMBL" id="JQ844288">
    <property type="protein sequence ID" value="AGS54311.1"/>
    <property type="molecule type" value="Genomic_DNA"/>
</dbReference>
<proteinExistence type="predicted"/>
<sequence length="41" mass="4737">MAAALRRVMKLLPKWETLRCLPQMQNSWLLCGQKLPAIKKA</sequence>